<dbReference type="EMBL" id="ASPP01012597">
    <property type="protein sequence ID" value="ETO20447.1"/>
    <property type="molecule type" value="Genomic_DNA"/>
</dbReference>
<feature type="domain" description="Thiamine pyrophosphate enzyme N-terminal TPP-binding" evidence="3">
    <location>
        <begin position="82"/>
        <end position="193"/>
    </location>
</feature>
<dbReference type="PANTHER" id="PTHR42818:SF1">
    <property type="entry name" value="SULFOPYRUVATE DECARBOXYLASE"/>
    <property type="match status" value="1"/>
</dbReference>
<dbReference type="Gene3D" id="3.40.50.970">
    <property type="match status" value="1"/>
</dbReference>
<dbReference type="GO" id="GO:0016831">
    <property type="term" value="F:carboxy-lyase activity"/>
    <property type="evidence" value="ECO:0007669"/>
    <property type="project" value="UniProtKB-KW"/>
</dbReference>
<dbReference type="OMA" id="ISHTSPW"/>
<evidence type="ECO:0000313" key="5">
    <source>
        <dbReference type="Proteomes" id="UP000023152"/>
    </source>
</evidence>
<dbReference type="AlphaFoldDB" id="X6N561"/>
<organism evidence="4 5">
    <name type="scientific">Reticulomyxa filosa</name>
    <dbReference type="NCBI Taxonomy" id="46433"/>
    <lineage>
        <taxon>Eukaryota</taxon>
        <taxon>Sar</taxon>
        <taxon>Rhizaria</taxon>
        <taxon>Retaria</taxon>
        <taxon>Foraminifera</taxon>
        <taxon>Monothalamids</taxon>
        <taxon>Reticulomyxidae</taxon>
        <taxon>Reticulomyxa</taxon>
    </lineage>
</organism>
<dbReference type="InterPro" id="IPR029061">
    <property type="entry name" value="THDP-binding"/>
</dbReference>
<dbReference type="SUPFAM" id="SSF52518">
    <property type="entry name" value="Thiamin diphosphate-binding fold (THDP-binding)"/>
    <property type="match status" value="1"/>
</dbReference>
<dbReference type="OrthoDB" id="16262at2759"/>
<keyword evidence="5" id="KW-1185">Reference proteome</keyword>
<keyword evidence="1" id="KW-0210">Decarboxylase</keyword>
<evidence type="ECO:0000256" key="2">
    <source>
        <dbReference type="ARBA" id="ARBA00023239"/>
    </source>
</evidence>
<keyword evidence="2" id="KW-0456">Lyase</keyword>
<proteinExistence type="predicted"/>
<accession>X6N561</accession>
<evidence type="ECO:0000256" key="1">
    <source>
        <dbReference type="ARBA" id="ARBA00022793"/>
    </source>
</evidence>
<comment type="caution">
    <text evidence="4">The sequence shown here is derived from an EMBL/GenBank/DDBJ whole genome shotgun (WGS) entry which is preliminary data.</text>
</comment>
<dbReference type="CDD" id="cd07035">
    <property type="entry name" value="TPP_PYR_POX_like"/>
    <property type="match status" value="1"/>
</dbReference>
<gene>
    <name evidence="4" type="ORF">RFI_16770</name>
</gene>
<name>X6N561_RETFI</name>
<evidence type="ECO:0000313" key="4">
    <source>
        <dbReference type="EMBL" id="ETO20447.1"/>
    </source>
</evidence>
<feature type="non-terminal residue" evidence="4">
    <location>
        <position position="299"/>
    </location>
</feature>
<sequence length="299" mass="33627">KKKQLFLVTCKKKKKKKKKNVGTETNEGVKSKEIEKTMASNEENGNVKLHEYEQDRVGKTSQTNPGELPLTELVRDFVRPSVLFNQLKQHGHDFYCGVPDSLLKDFCAYVTDNVPATQHIITPNEGNAVSVGVGYHLATGKIPIIYLQNSGLGNAINPLLSLSDRKVFQIPLLLMVGWRGEPGRKDEPQHMVQGKATTALLADMGIPFEILPDYEEGTVEAIEAAHLHFQQRSSPYCLLVRKRTFTPYKLQNTASNSYPLTREEALKLIISHTSPWDAFVATTGFTSRELYELREKEKT</sequence>
<evidence type="ECO:0000259" key="3">
    <source>
        <dbReference type="Pfam" id="PF02776"/>
    </source>
</evidence>
<feature type="non-terminal residue" evidence="4">
    <location>
        <position position="1"/>
    </location>
</feature>
<dbReference type="Proteomes" id="UP000023152">
    <property type="component" value="Unassembled WGS sequence"/>
</dbReference>
<dbReference type="Pfam" id="PF02776">
    <property type="entry name" value="TPP_enzyme_N"/>
    <property type="match status" value="1"/>
</dbReference>
<reference evidence="4 5" key="1">
    <citation type="journal article" date="2013" name="Curr. Biol.">
        <title>The Genome of the Foraminiferan Reticulomyxa filosa.</title>
        <authorList>
            <person name="Glockner G."/>
            <person name="Hulsmann N."/>
            <person name="Schleicher M."/>
            <person name="Noegel A.A."/>
            <person name="Eichinger L."/>
            <person name="Gallinger C."/>
            <person name="Pawlowski J."/>
            <person name="Sierra R."/>
            <person name="Euteneuer U."/>
            <person name="Pillet L."/>
            <person name="Moustafa A."/>
            <person name="Platzer M."/>
            <person name="Groth M."/>
            <person name="Szafranski K."/>
            <person name="Schliwa M."/>
        </authorList>
    </citation>
    <scope>NUCLEOTIDE SEQUENCE [LARGE SCALE GENOMIC DNA]</scope>
</reference>
<dbReference type="PANTHER" id="PTHR42818">
    <property type="entry name" value="SULFOPYRUVATE DECARBOXYLASE SUBUNIT ALPHA"/>
    <property type="match status" value="1"/>
</dbReference>
<dbReference type="InterPro" id="IPR012001">
    <property type="entry name" value="Thiamin_PyroP_enz_TPP-bd_dom"/>
</dbReference>
<protein>
    <recommendedName>
        <fullName evidence="3">Thiamine pyrophosphate enzyme N-terminal TPP-binding domain-containing protein</fullName>
    </recommendedName>
</protein>
<dbReference type="FunFam" id="3.40.50.970:FF:000100">
    <property type="entry name" value="Putative phosphonopyruvate decarboxylase"/>
    <property type="match status" value="1"/>
</dbReference>
<dbReference type="InterPro" id="IPR051818">
    <property type="entry name" value="TPP_dependent_decarboxylase"/>
</dbReference>
<dbReference type="GO" id="GO:0030976">
    <property type="term" value="F:thiamine pyrophosphate binding"/>
    <property type="evidence" value="ECO:0007669"/>
    <property type="project" value="InterPro"/>
</dbReference>